<protein>
    <submittedName>
        <fullName evidence="1">Uncharacterized protein</fullName>
    </submittedName>
</protein>
<name>A0ACC3A9C7_9EURO</name>
<comment type="caution">
    <text evidence="1">The sequence shown here is derived from an EMBL/GenBank/DDBJ whole genome shotgun (WGS) entry which is preliminary data.</text>
</comment>
<accession>A0ACC3A9C7</accession>
<gene>
    <name evidence="1" type="ORF">H2198_004173</name>
</gene>
<keyword evidence="2" id="KW-1185">Reference proteome</keyword>
<evidence type="ECO:0000313" key="2">
    <source>
        <dbReference type="Proteomes" id="UP001172386"/>
    </source>
</evidence>
<organism evidence="1 2">
    <name type="scientific">Neophaeococcomyces mojaviensis</name>
    <dbReference type="NCBI Taxonomy" id="3383035"/>
    <lineage>
        <taxon>Eukaryota</taxon>
        <taxon>Fungi</taxon>
        <taxon>Dikarya</taxon>
        <taxon>Ascomycota</taxon>
        <taxon>Pezizomycotina</taxon>
        <taxon>Eurotiomycetes</taxon>
        <taxon>Chaetothyriomycetidae</taxon>
        <taxon>Chaetothyriales</taxon>
        <taxon>Chaetothyriales incertae sedis</taxon>
        <taxon>Neophaeococcomyces</taxon>
    </lineage>
</organism>
<dbReference type="EMBL" id="JAPDRQ010000061">
    <property type="protein sequence ID" value="KAJ9657645.1"/>
    <property type="molecule type" value="Genomic_DNA"/>
</dbReference>
<sequence length="679" mass="74110">MAGSGLGATPSRTPLLSQLCNSTIDNQTQQHLEMSDLIRDAPIGQLIRLITGNRYLQYPEEKDDWRCPVEAYSGQQAEATQSSSQSQSTTAATTPADEKQVELTKTHTLTTAPTHPDLERASSGSSASSTENQTSAPVATSTLSRIVSRPEFSRLRTQATLTEALHDAIRQETVKTQPSRPLQPERTSDNRLLVTWYSTNDQANPQNWSPKKKALVILQIYMYTLAIYIAGAIYTPAIPTLIEKFHLSPSVASLGLSMYVLGYGLGPLIFSPLSEIPVIGRNPPYIITFFIYLMLTIPLALINNYPGFVVLRFFQGFFGSPALATGAATIADIYSLLEMPYLLTGWAGFATAGPALGPLISGFSVPATSWHWSMWEVLWLGAPIFISLFICLPETNSATILLQRARRLRKRVTQEGKSEKAAQLVAQSEIDQASMTPSEVATESLLRPFQINLLDPAVGFTSIYIGLVYGIFYSFFECFPLVYGSGLPQPSVTRGYGMNLGEQGLIFLSVAVGVALSIAVYVSYLHFKANPALRAQLASGAMAPPESRLRIGLYASVLAPAALFMFAWTSFNSPRIHWIVPTIGIVIFVACIFLVFQVVFLYLALTYPRYSASLFGMNDAVRSSVAAASIHYSQPLFHNLGIGRGASLLAGLTVMGVIGLFTLWKYGGWLRSKSKFAAN</sequence>
<reference evidence="1" key="1">
    <citation type="submission" date="2022-10" db="EMBL/GenBank/DDBJ databases">
        <title>Culturing micro-colonial fungi from biological soil crusts in the Mojave desert and describing Neophaeococcomyces mojavensis, and introducing the new genera and species Taxawa tesnikishii.</title>
        <authorList>
            <person name="Kurbessoian T."/>
            <person name="Stajich J.E."/>
        </authorList>
    </citation>
    <scope>NUCLEOTIDE SEQUENCE</scope>
    <source>
        <strain evidence="1">JES_112</strain>
    </source>
</reference>
<proteinExistence type="predicted"/>
<dbReference type="Proteomes" id="UP001172386">
    <property type="component" value="Unassembled WGS sequence"/>
</dbReference>
<evidence type="ECO:0000313" key="1">
    <source>
        <dbReference type="EMBL" id="KAJ9657645.1"/>
    </source>
</evidence>